<feature type="region of interest" description="Disordered" evidence="1">
    <location>
        <begin position="156"/>
        <end position="175"/>
    </location>
</feature>
<dbReference type="AlphaFoldDB" id="A0A1H2SP54"/>
<dbReference type="Pfam" id="PF26595">
    <property type="entry name" value="A_ENA"/>
    <property type="match status" value="1"/>
</dbReference>
<proteinExistence type="predicted"/>
<sequence>MSIPEFPQQQHRPSRTKVTMDILESIALQEIAQSHLINANADKMQVLLSRYNKGDQSLSLTDIESNLNKFMTNLVLQEWVTLQKLDSIVAFYQQGNEIDEDDKIFDETYVDYWDDSDNNSNTENRNPKVNKTNTQEKNKKGKKRKTTSYDDSLDYIEDDLIEDEGKGSDYGKKEK</sequence>
<dbReference type="EMBL" id="FNNQ01000002">
    <property type="protein sequence ID" value="SDW33382.1"/>
    <property type="molecule type" value="Genomic_DNA"/>
</dbReference>
<dbReference type="Proteomes" id="UP000198534">
    <property type="component" value="Unassembled WGS sequence"/>
</dbReference>
<evidence type="ECO:0000256" key="1">
    <source>
        <dbReference type="SAM" id="MobiDB-lite"/>
    </source>
</evidence>
<gene>
    <name evidence="2" type="ORF">SAMN05444487_102269</name>
</gene>
<dbReference type="RefSeq" id="WP_091736189.1">
    <property type="nucleotide sequence ID" value="NZ_FNNQ01000002.1"/>
</dbReference>
<evidence type="ECO:0000313" key="3">
    <source>
        <dbReference type="Proteomes" id="UP000198534"/>
    </source>
</evidence>
<accession>A0A1H2SP54</accession>
<feature type="region of interest" description="Disordered" evidence="1">
    <location>
        <begin position="115"/>
        <end position="148"/>
    </location>
</feature>
<reference evidence="2 3" key="1">
    <citation type="submission" date="2016-10" db="EMBL/GenBank/DDBJ databases">
        <authorList>
            <person name="de Groot N.N."/>
        </authorList>
    </citation>
    <scope>NUCLEOTIDE SEQUENCE [LARGE SCALE GENOMIC DNA]</scope>
    <source>
        <strain evidence="2 3">DSM 45610</strain>
    </source>
</reference>
<keyword evidence="3" id="KW-1185">Reference proteome</keyword>
<dbReference type="STRING" id="1048340.SAMN05444487_102269"/>
<feature type="compositionally biased region" description="Basic and acidic residues" evidence="1">
    <location>
        <begin position="163"/>
        <end position="175"/>
    </location>
</feature>
<name>A0A1H2SP54_9BACL</name>
<evidence type="ECO:0000313" key="2">
    <source>
        <dbReference type="EMBL" id="SDW33382.1"/>
    </source>
</evidence>
<protein>
    <submittedName>
        <fullName evidence="2">Uncharacterized protein</fullName>
    </submittedName>
</protein>
<dbReference type="OrthoDB" id="2939962at2"/>
<organism evidence="2 3">
    <name type="scientific">Marininema mesophilum</name>
    <dbReference type="NCBI Taxonomy" id="1048340"/>
    <lineage>
        <taxon>Bacteria</taxon>
        <taxon>Bacillati</taxon>
        <taxon>Bacillota</taxon>
        <taxon>Bacilli</taxon>
        <taxon>Bacillales</taxon>
        <taxon>Thermoactinomycetaceae</taxon>
        <taxon>Marininema</taxon>
    </lineage>
</organism>
<dbReference type="InterPro" id="IPR058705">
    <property type="entry name" value="A_ENA"/>
</dbReference>